<name>A0A1M6NYU3_9FIRM</name>
<evidence type="ECO:0000256" key="4">
    <source>
        <dbReference type="ARBA" id="ARBA00022840"/>
    </source>
</evidence>
<dbReference type="GO" id="GO:0016887">
    <property type="term" value="F:ATP hydrolysis activity"/>
    <property type="evidence" value="ECO:0007669"/>
    <property type="project" value="InterPro"/>
</dbReference>
<evidence type="ECO:0000256" key="1">
    <source>
        <dbReference type="ARBA" id="ARBA00022448"/>
    </source>
</evidence>
<reference evidence="7" key="1">
    <citation type="submission" date="2016-11" db="EMBL/GenBank/DDBJ databases">
        <authorList>
            <person name="Varghese N."/>
            <person name="Submissions S."/>
        </authorList>
    </citation>
    <scope>NUCLEOTIDE SEQUENCE [LARGE SCALE GENOMIC DNA]</scope>
    <source>
        <strain evidence="7">DSM 17957</strain>
    </source>
</reference>
<dbReference type="AlphaFoldDB" id="A0A1M6NYU3"/>
<dbReference type="EMBL" id="FQZV01000062">
    <property type="protein sequence ID" value="SHK00818.1"/>
    <property type="molecule type" value="Genomic_DNA"/>
</dbReference>
<dbReference type="InterPro" id="IPR050107">
    <property type="entry name" value="ABC_carbohydrate_import_ATPase"/>
</dbReference>
<sequence length="480" mass="55542">MREELLRIENVTRRIEGITYLDNINFHIFKGEIMGLIPLNNHGKRQLIELISQNVSISFGRIYFNEELVNYYEHSNMTNNRVYTIDTDTKLVEDLKVIDNINVLNHAFREHIIKEKKLKVKTDELLKQLGIKIETSAYVSELSLFEKTVIELIKAVISGAQLVILKELSSFLSIEELSDFQKLIQYYTGQGIAFLYMANHHEEAYRICDRICLLENGRIIKVIDKKDFSEEILKPYIISFDNSKALNELNKSAGIFEFRNFVTENLKDISFSVKPGECITILDINNKGIQDIVEIFSGTGQPIRGDILLDHKRIDPINANHLLMNKIVFIPENPVRKTLFYEMSYLENLTFLIDYKLNKSIIDKKILKNIREEYRLIVGNDVDARDLTGLDAKALYDLVYYKIQLFSPKVVFIMQPFSDADMYLRGRIIGLIQKLKKKGIAVIILAVNISDNLTVSDRLLVMEDGKLLKNYDKKAIEIEK</sequence>
<protein>
    <submittedName>
        <fullName evidence="6">Ribose transport system ATP-binding protein</fullName>
    </submittedName>
</protein>
<dbReference type="PROSITE" id="PS50893">
    <property type="entry name" value="ABC_TRANSPORTER_2"/>
    <property type="match status" value="2"/>
</dbReference>
<keyword evidence="4 6" id="KW-0067">ATP-binding</keyword>
<evidence type="ECO:0000313" key="7">
    <source>
        <dbReference type="Proteomes" id="UP000184536"/>
    </source>
</evidence>
<dbReference type="OrthoDB" id="2078674at2"/>
<dbReference type="InterPro" id="IPR003439">
    <property type="entry name" value="ABC_transporter-like_ATP-bd"/>
</dbReference>
<keyword evidence="1" id="KW-0813">Transport</keyword>
<dbReference type="RefSeq" id="WP_110942424.1">
    <property type="nucleotide sequence ID" value="NZ_FQZV01000062.1"/>
</dbReference>
<dbReference type="Proteomes" id="UP000184536">
    <property type="component" value="Unassembled WGS sequence"/>
</dbReference>
<dbReference type="STRING" id="1121919.SAMN02745975_03437"/>
<organism evidence="6 7">
    <name type="scientific">Geosporobacter subterraneus DSM 17957</name>
    <dbReference type="NCBI Taxonomy" id="1121919"/>
    <lineage>
        <taxon>Bacteria</taxon>
        <taxon>Bacillati</taxon>
        <taxon>Bacillota</taxon>
        <taxon>Clostridia</taxon>
        <taxon>Peptostreptococcales</taxon>
        <taxon>Thermotaleaceae</taxon>
        <taxon>Geosporobacter</taxon>
    </lineage>
</organism>
<dbReference type="PANTHER" id="PTHR43790:SF9">
    <property type="entry name" value="GALACTOFURANOSE TRANSPORTER ATP-BINDING PROTEIN YTFR"/>
    <property type="match status" value="1"/>
</dbReference>
<evidence type="ECO:0000313" key="6">
    <source>
        <dbReference type="EMBL" id="SHK00818.1"/>
    </source>
</evidence>
<dbReference type="GO" id="GO:0005524">
    <property type="term" value="F:ATP binding"/>
    <property type="evidence" value="ECO:0007669"/>
    <property type="project" value="UniProtKB-KW"/>
</dbReference>
<proteinExistence type="predicted"/>
<dbReference type="PANTHER" id="PTHR43790">
    <property type="entry name" value="CARBOHYDRATE TRANSPORT ATP-BINDING PROTEIN MG119-RELATED"/>
    <property type="match status" value="1"/>
</dbReference>
<dbReference type="Gene3D" id="3.40.50.300">
    <property type="entry name" value="P-loop containing nucleotide triphosphate hydrolases"/>
    <property type="match status" value="2"/>
</dbReference>
<keyword evidence="3" id="KW-0547">Nucleotide-binding</keyword>
<gene>
    <name evidence="6" type="ORF">SAMN02745975_03437</name>
</gene>
<dbReference type="InterPro" id="IPR027417">
    <property type="entry name" value="P-loop_NTPase"/>
</dbReference>
<keyword evidence="7" id="KW-1185">Reference proteome</keyword>
<dbReference type="SUPFAM" id="SSF52540">
    <property type="entry name" value="P-loop containing nucleoside triphosphate hydrolases"/>
    <property type="match status" value="2"/>
</dbReference>
<accession>A0A1M6NYU3</accession>
<keyword evidence="2" id="KW-0677">Repeat</keyword>
<evidence type="ECO:0000259" key="5">
    <source>
        <dbReference type="PROSITE" id="PS50893"/>
    </source>
</evidence>
<feature type="domain" description="ABC transporter" evidence="5">
    <location>
        <begin position="250"/>
        <end position="478"/>
    </location>
</feature>
<dbReference type="Pfam" id="PF00005">
    <property type="entry name" value="ABC_tran"/>
    <property type="match status" value="1"/>
</dbReference>
<evidence type="ECO:0000256" key="3">
    <source>
        <dbReference type="ARBA" id="ARBA00022741"/>
    </source>
</evidence>
<feature type="domain" description="ABC transporter" evidence="5">
    <location>
        <begin position="6"/>
        <end position="241"/>
    </location>
</feature>
<evidence type="ECO:0000256" key="2">
    <source>
        <dbReference type="ARBA" id="ARBA00022737"/>
    </source>
</evidence>